<evidence type="ECO:0000256" key="1">
    <source>
        <dbReference type="SAM" id="MobiDB-lite"/>
    </source>
</evidence>
<gene>
    <name evidence="2" type="ORF">H0235_001821</name>
</gene>
<reference evidence="2" key="1">
    <citation type="journal article" date="2020" name="G3 (Bethesda)">
        <title>High-Quality Assemblies for Three Invasive Social Wasps from the &lt;i&gt;Vespula&lt;/i&gt; Genus.</title>
        <authorList>
            <person name="Harrop T.W.R."/>
            <person name="Guhlin J."/>
            <person name="McLaughlin G.M."/>
            <person name="Permina E."/>
            <person name="Stockwell P."/>
            <person name="Gilligan J."/>
            <person name="Le Lec M.F."/>
            <person name="Gruber M.A.M."/>
            <person name="Quinn O."/>
            <person name="Lovegrove M."/>
            <person name="Duncan E.J."/>
            <person name="Remnant E.J."/>
            <person name="Van Eeckhoven J."/>
            <person name="Graham B."/>
            <person name="Knapp R.A."/>
            <person name="Langford K.W."/>
            <person name="Kronenberg Z."/>
            <person name="Press M.O."/>
            <person name="Eacker S.M."/>
            <person name="Wilson-Rankin E.E."/>
            <person name="Purcell J."/>
            <person name="Lester P.J."/>
            <person name="Dearden P.K."/>
        </authorList>
    </citation>
    <scope>NUCLEOTIDE SEQUENCE</scope>
    <source>
        <strain evidence="2">Volc-1</strain>
    </source>
</reference>
<dbReference type="AlphaFoldDB" id="A0A834UHF1"/>
<organism evidence="2 3">
    <name type="scientific">Vespula pensylvanica</name>
    <name type="common">Western yellow jacket</name>
    <name type="synonym">Wasp</name>
    <dbReference type="NCBI Taxonomy" id="30213"/>
    <lineage>
        <taxon>Eukaryota</taxon>
        <taxon>Metazoa</taxon>
        <taxon>Ecdysozoa</taxon>
        <taxon>Arthropoda</taxon>
        <taxon>Hexapoda</taxon>
        <taxon>Insecta</taxon>
        <taxon>Pterygota</taxon>
        <taxon>Neoptera</taxon>
        <taxon>Endopterygota</taxon>
        <taxon>Hymenoptera</taxon>
        <taxon>Apocrita</taxon>
        <taxon>Aculeata</taxon>
        <taxon>Vespoidea</taxon>
        <taxon>Vespidae</taxon>
        <taxon>Vespinae</taxon>
        <taxon>Vespula</taxon>
    </lineage>
</organism>
<feature type="compositionally biased region" description="Polar residues" evidence="1">
    <location>
        <begin position="75"/>
        <end position="86"/>
    </location>
</feature>
<name>A0A834UHF1_VESPE</name>
<sequence>MGDAPFDVIFAVRRGGGATGMPMKSTIFREAATKEKKKKKTTTTGRIHPSGVIRLPIPPAFASNPLKRSRDSEFSRSSLPTDSSTNRVERRFAGEEFSSWRTCDVRILVEA</sequence>
<feature type="region of interest" description="Disordered" evidence="1">
    <location>
        <begin position="33"/>
        <end position="91"/>
    </location>
</feature>
<keyword evidence="3" id="KW-1185">Reference proteome</keyword>
<proteinExistence type="predicted"/>
<protein>
    <submittedName>
        <fullName evidence="2">Uncharacterized protein</fullName>
    </submittedName>
</protein>
<dbReference type="EMBL" id="JACSDY010000001">
    <property type="protein sequence ID" value="KAF7439430.1"/>
    <property type="molecule type" value="Genomic_DNA"/>
</dbReference>
<evidence type="ECO:0000313" key="3">
    <source>
        <dbReference type="Proteomes" id="UP000600918"/>
    </source>
</evidence>
<evidence type="ECO:0000313" key="2">
    <source>
        <dbReference type="EMBL" id="KAF7439430.1"/>
    </source>
</evidence>
<accession>A0A834UHF1</accession>
<dbReference type="Proteomes" id="UP000600918">
    <property type="component" value="Unassembled WGS sequence"/>
</dbReference>
<comment type="caution">
    <text evidence="2">The sequence shown here is derived from an EMBL/GenBank/DDBJ whole genome shotgun (WGS) entry which is preliminary data.</text>
</comment>